<dbReference type="PIRSF" id="PIRSF018266">
    <property type="entry name" value="FecR"/>
    <property type="match status" value="1"/>
</dbReference>
<evidence type="ECO:0000259" key="3">
    <source>
        <dbReference type="Pfam" id="PF16344"/>
    </source>
</evidence>
<proteinExistence type="predicted"/>
<keyword evidence="1" id="KW-0472">Membrane</keyword>
<evidence type="ECO:0000313" key="5">
    <source>
        <dbReference type="Proteomes" id="UP000036520"/>
    </source>
</evidence>
<dbReference type="STRING" id="320787.CA2015_4853"/>
<keyword evidence="5" id="KW-1185">Reference proteome</keyword>
<evidence type="ECO:0000256" key="1">
    <source>
        <dbReference type="SAM" id="Phobius"/>
    </source>
</evidence>
<dbReference type="GO" id="GO:0016989">
    <property type="term" value="F:sigma factor antagonist activity"/>
    <property type="evidence" value="ECO:0007669"/>
    <property type="project" value="TreeGrafter"/>
</dbReference>
<sequence>MQDKDTIKELLLNYFKGSVSVIQKKWIDDWVNESPENEELFYVYLEEWERKNPQYLTDTEQAILNFKNKSESSFVLNDKIISKQKSSGRSNLKLFLVASVTLFGLLFLGTFERITVKTYRTGYGELATVILNDGTEVFLNANSQLKTPRFAFLGNPREVQLSGEASFNVTHDAVNKFIVQTMNGLDVVVHGTEFTVYNRRHNTEVHLKSGKVELIKHSPSGSESVLMQPGEKMRMENDGQLKKEMVQKPEEFASWKEHRYVFDKTSLSEIASLMNDNYGVEVEILGDSINDLTLSGSFRSEDAKEFANAVAQVLGISMEINDKRFRFFENE</sequence>
<dbReference type="AlphaFoldDB" id="A0A0H4PM98"/>
<evidence type="ECO:0000259" key="2">
    <source>
        <dbReference type="Pfam" id="PF04773"/>
    </source>
</evidence>
<keyword evidence="1" id="KW-1133">Transmembrane helix</keyword>
<dbReference type="Pfam" id="PF04773">
    <property type="entry name" value="FecR"/>
    <property type="match status" value="1"/>
</dbReference>
<dbReference type="InterPro" id="IPR032508">
    <property type="entry name" value="FecR_C"/>
</dbReference>
<dbReference type="PANTHER" id="PTHR30273">
    <property type="entry name" value="PERIPLASMIC SIGNAL SENSOR AND SIGMA FACTOR ACTIVATOR FECR-RELATED"/>
    <property type="match status" value="1"/>
</dbReference>
<gene>
    <name evidence="4" type="ORF">CA2015_4853</name>
</gene>
<dbReference type="EMBL" id="CP012040">
    <property type="protein sequence ID" value="AKP54175.1"/>
    <property type="molecule type" value="Genomic_DNA"/>
</dbReference>
<feature type="transmembrane region" description="Helical" evidence="1">
    <location>
        <begin position="92"/>
        <end position="111"/>
    </location>
</feature>
<keyword evidence="1" id="KW-0812">Transmembrane</keyword>
<feature type="domain" description="Protein FecR C-terminal" evidence="3">
    <location>
        <begin position="259"/>
        <end position="324"/>
    </location>
</feature>
<dbReference type="Pfam" id="PF16344">
    <property type="entry name" value="FecR_C"/>
    <property type="match status" value="1"/>
</dbReference>
<organism evidence="4 5">
    <name type="scientific">Cyclobacterium amurskyense</name>
    <dbReference type="NCBI Taxonomy" id="320787"/>
    <lineage>
        <taxon>Bacteria</taxon>
        <taxon>Pseudomonadati</taxon>
        <taxon>Bacteroidota</taxon>
        <taxon>Cytophagia</taxon>
        <taxon>Cytophagales</taxon>
        <taxon>Cyclobacteriaceae</taxon>
        <taxon>Cyclobacterium</taxon>
    </lineage>
</organism>
<name>A0A0H4PM98_9BACT</name>
<reference evidence="4 5" key="1">
    <citation type="submission" date="2015-07" db="EMBL/GenBank/DDBJ databases">
        <authorList>
            <person name="Kim K.M."/>
        </authorList>
    </citation>
    <scope>NUCLEOTIDE SEQUENCE [LARGE SCALE GENOMIC DNA]</scope>
    <source>
        <strain evidence="4 5">KCTC 12363</strain>
    </source>
</reference>
<evidence type="ECO:0000313" key="4">
    <source>
        <dbReference type="EMBL" id="AKP54175.1"/>
    </source>
</evidence>
<feature type="domain" description="FecR protein" evidence="2">
    <location>
        <begin position="118"/>
        <end position="213"/>
    </location>
</feature>
<protein>
    <submittedName>
        <fullName evidence="4">Putative anti-sigma factor</fullName>
    </submittedName>
</protein>
<accession>A0A0H4PM98</accession>
<dbReference type="PANTHER" id="PTHR30273:SF2">
    <property type="entry name" value="PROTEIN FECR"/>
    <property type="match status" value="1"/>
</dbReference>
<dbReference type="Proteomes" id="UP000036520">
    <property type="component" value="Chromosome"/>
</dbReference>
<dbReference type="InterPro" id="IPR012373">
    <property type="entry name" value="Ferrdict_sens_TM"/>
</dbReference>
<dbReference type="Gene3D" id="2.60.120.1440">
    <property type="match status" value="1"/>
</dbReference>
<dbReference type="RefSeq" id="WP_048644187.1">
    <property type="nucleotide sequence ID" value="NZ_CAXBGM010000012.1"/>
</dbReference>
<dbReference type="InterPro" id="IPR006860">
    <property type="entry name" value="FecR"/>
</dbReference>
<dbReference type="OrthoDB" id="1523489at2"/>
<dbReference type="KEGG" id="camu:CA2015_4853"/>
<dbReference type="Gene3D" id="3.55.50.30">
    <property type="match status" value="1"/>
</dbReference>